<dbReference type="GO" id="GO:0016746">
    <property type="term" value="F:acyltransferase activity"/>
    <property type="evidence" value="ECO:0007669"/>
    <property type="project" value="UniProtKB-KW"/>
</dbReference>
<dbReference type="Proteomes" id="UP000196240">
    <property type="component" value="Unassembled WGS sequence"/>
</dbReference>
<gene>
    <name evidence="6" type="primary">fdtC</name>
    <name evidence="6" type="ORF">ACNJC6_03379</name>
</gene>
<dbReference type="PROSITE" id="PS00101">
    <property type="entry name" value="HEXAPEP_TRANSFERASES"/>
    <property type="match status" value="1"/>
</dbReference>
<dbReference type="InterPro" id="IPR008894">
    <property type="entry name" value="QdtA_cupin_dom"/>
</dbReference>
<dbReference type="CDD" id="cd20292">
    <property type="entry name" value="cupin_QdtA-like"/>
    <property type="match status" value="1"/>
</dbReference>
<dbReference type="CDD" id="cd03358">
    <property type="entry name" value="LbH_WxcM_N_like"/>
    <property type="match status" value="1"/>
</dbReference>
<dbReference type="SUPFAM" id="SSF51182">
    <property type="entry name" value="RmlC-like cupins"/>
    <property type="match status" value="1"/>
</dbReference>
<dbReference type="PANTHER" id="PTHR43300">
    <property type="entry name" value="ACETYLTRANSFERASE"/>
    <property type="match status" value="1"/>
</dbReference>
<evidence type="ECO:0000256" key="3">
    <source>
        <dbReference type="ARBA" id="ARBA00022737"/>
    </source>
</evidence>
<evidence type="ECO:0000313" key="6">
    <source>
        <dbReference type="EMBL" id="SJX23701.1"/>
    </source>
</evidence>
<dbReference type="InterPro" id="IPR011004">
    <property type="entry name" value="Trimer_LpxA-like_sf"/>
</dbReference>
<dbReference type="Pfam" id="PF00132">
    <property type="entry name" value="Hexapep"/>
    <property type="match status" value="2"/>
</dbReference>
<protein>
    <submittedName>
        <fullName evidence="6">dTDP-3-amino-3,6-dideoxy-alpha-D-galactopyranose 3-N-acetyltransferase</fullName>
        <ecNumber evidence="6">2.3.1.197</ecNumber>
    </submittedName>
</protein>
<evidence type="ECO:0000256" key="2">
    <source>
        <dbReference type="ARBA" id="ARBA00022679"/>
    </source>
</evidence>
<evidence type="ECO:0000313" key="7">
    <source>
        <dbReference type="Proteomes" id="UP000196240"/>
    </source>
</evidence>
<dbReference type="InterPro" id="IPR011051">
    <property type="entry name" value="RmlC_Cupin_sf"/>
</dbReference>
<keyword evidence="3" id="KW-0677">Repeat</keyword>
<comment type="similarity">
    <text evidence="1">Belongs to the transferase hexapeptide repeat family.</text>
</comment>
<dbReference type="InterPro" id="IPR014710">
    <property type="entry name" value="RmlC-like_jellyroll"/>
</dbReference>
<evidence type="ECO:0000256" key="1">
    <source>
        <dbReference type="ARBA" id="ARBA00007274"/>
    </source>
</evidence>
<dbReference type="RefSeq" id="WP_087014862.1">
    <property type="nucleotide sequence ID" value="NZ_FUUY01000018.1"/>
</dbReference>
<organism evidence="6 7">
    <name type="scientific">Acinetobacter johnsonii</name>
    <dbReference type="NCBI Taxonomy" id="40214"/>
    <lineage>
        <taxon>Bacteria</taxon>
        <taxon>Pseudomonadati</taxon>
        <taxon>Pseudomonadota</taxon>
        <taxon>Gammaproteobacteria</taxon>
        <taxon>Moraxellales</taxon>
        <taxon>Moraxellaceae</taxon>
        <taxon>Acinetobacter</taxon>
    </lineage>
</organism>
<name>A0A1R7QHN6_ACIJO</name>
<dbReference type="EMBL" id="FUUY01000018">
    <property type="protein sequence ID" value="SJX23701.1"/>
    <property type="molecule type" value="Genomic_DNA"/>
</dbReference>
<reference evidence="6 7" key="1">
    <citation type="submission" date="2017-02" db="EMBL/GenBank/DDBJ databases">
        <authorList>
            <person name="Peterson S.W."/>
        </authorList>
    </citation>
    <scope>NUCLEOTIDE SEQUENCE [LARGE SCALE GENOMIC DNA]</scope>
    <source>
        <strain evidence="6">C6</strain>
    </source>
</reference>
<dbReference type="Gene3D" id="2.60.120.10">
    <property type="entry name" value="Jelly Rolls"/>
    <property type="match status" value="1"/>
</dbReference>
<dbReference type="InterPro" id="IPR050179">
    <property type="entry name" value="Trans_hexapeptide_repeat"/>
</dbReference>
<feature type="domain" description="Sugar 3,4-ketoisomerase QdtA cupin" evidence="5">
    <location>
        <begin position="5"/>
        <end position="130"/>
    </location>
</feature>
<dbReference type="PANTHER" id="PTHR43300:SF4">
    <property type="entry name" value="ACYL-[ACYL-CARRIER-PROTEIN]--UDP-N-ACETYLGLUCOSAMINE O-ACYLTRANSFERASE"/>
    <property type="match status" value="1"/>
</dbReference>
<keyword evidence="2 6" id="KW-0808">Transferase</keyword>
<accession>A0A1R7QHN6</accession>
<dbReference type="Gene3D" id="2.160.10.10">
    <property type="entry name" value="Hexapeptide repeat proteins"/>
    <property type="match status" value="1"/>
</dbReference>
<dbReference type="EC" id="2.3.1.197" evidence="6"/>
<dbReference type="SUPFAM" id="SSF51161">
    <property type="entry name" value="Trimeric LpxA-like enzymes"/>
    <property type="match status" value="1"/>
</dbReference>
<keyword evidence="4 6" id="KW-0012">Acyltransferase</keyword>
<evidence type="ECO:0000259" key="5">
    <source>
        <dbReference type="Pfam" id="PF05523"/>
    </source>
</evidence>
<evidence type="ECO:0000256" key="4">
    <source>
        <dbReference type="ARBA" id="ARBA00023315"/>
    </source>
</evidence>
<dbReference type="InterPro" id="IPR018357">
    <property type="entry name" value="Hexapep_transf_CS"/>
</dbReference>
<dbReference type="InterPro" id="IPR001451">
    <property type="entry name" value="Hexapep"/>
</dbReference>
<dbReference type="AlphaFoldDB" id="A0A1R7QHN6"/>
<proteinExistence type="inferred from homology"/>
<sequence>MSLIEWVELPNLGDQRGSLVVIESNKNIPFEVKRLYYIFDTQPDVPRGFHAHKALQQIAFCLKGTCKMVMDSGKAKEEVWLEGSNKGLRIPPLVWHEMHDFSDDCLLLVLASDHYDESDYIRSYDDFLKEIHKPFIHPLADVQTQKIGLDTRVWQYSVILAEAEIGANCNICAHTLIENNVIIGNNVTVKSGVYIWDGITLEDNVFIGPCVAFTNDKKPRSKQYPDEFLLTVVEKGASIGANATILPGIRIGQNALIGAGAVVTKDVPANAVVVGNPAIIKGFYGQ</sequence>
<dbReference type="Pfam" id="PF05523">
    <property type="entry name" value="FdtA"/>
    <property type="match status" value="1"/>
</dbReference>